<feature type="transmembrane region" description="Helical" evidence="1">
    <location>
        <begin position="61"/>
        <end position="81"/>
    </location>
</feature>
<keyword evidence="3" id="KW-1185">Reference proteome</keyword>
<dbReference type="Proteomes" id="UP000183832">
    <property type="component" value="Unassembled WGS sequence"/>
</dbReference>
<protein>
    <submittedName>
        <fullName evidence="2">CLUMA_CG017300, isoform A</fullName>
    </submittedName>
</protein>
<gene>
    <name evidence="2" type="ORF">CLUMA_CG017300</name>
</gene>
<name>A0A1J1IXB2_9DIPT</name>
<dbReference type="OrthoDB" id="6615450at2759"/>
<dbReference type="AlphaFoldDB" id="A0A1J1IXB2"/>
<proteinExistence type="predicted"/>
<dbReference type="EMBL" id="CVRI01000062">
    <property type="protein sequence ID" value="CRL04204.1"/>
    <property type="molecule type" value="Genomic_DNA"/>
</dbReference>
<keyword evidence="1" id="KW-0472">Membrane</keyword>
<keyword evidence="1" id="KW-1133">Transmembrane helix</keyword>
<accession>A0A1J1IXB2</accession>
<evidence type="ECO:0000313" key="3">
    <source>
        <dbReference type="Proteomes" id="UP000183832"/>
    </source>
</evidence>
<organism evidence="2 3">
    <name type="scientific">Clunio marinus</name>
    <dbReference type="NCBI Taxonomy" id="568069"/>
    <lineage>
        <taxon>Eukaryota</taxon>
        <taxon>Metazoa</taxon>
        <taxon>Ecdysozoa</taxon>
        <taxon>Arthropoda</taxon>
        <taxon>Hexapoda</taxon>
        <taxon>Insecta</taxon>
        <taxon>Pterygota</taxon>
        <taxon>Neoptera</taxon>
        <taxon>Endopterygota</taxon>
        <taxon>Diptera</taxon>
        <taxon>Nematocera</taxon>
        <taxon>Chironomoidea</taxon>
        <taxon>Chironomidae</taxon>
        <taxon>Clunio</taxon>
    </lineage>
</organism>
<evidence type="ECO:0000256" key="1">
    <source>
        <dbReference type="SAM" id="Phobius"/>
    </source>
</evidence>
<keyword evidence="1" id="KW-0812">Transmembrane</keyword>
<sequence length="82" mass="9242">MKAVGNHLVLTFCEKSELFTIILTRTKNLMPIEDVESIHALLGRRGLAVQSVRELCRNNSAIRLTLHTAVVFTLMMIFLMGN</sequence>
<evidence type="ECO:0000313" key="2">
    <source>
        <dbReference type="EMBL" id="CRL04204.1"/>
    </source>
</evidence>
<reference evidence="2 3" key="1">
    <citation type="submission" date="2015-04" db="EMBL/GenBank/DDBJ databases">
        <authorList>
            <person name="Syromyatnikov M.Y."/>
            <person name="Popov V.N."/>
        </authorList>
    </citation>
    <scope>NUCLEOTIDE SEQUENCE [LARGE SCALE GENOMIC DNA]</scope>
</reference>